<keyword evidence="8 9" id="KW-0472">Membrane</keyword>
<evidence type="ECO:0000313" key="10">
    <source>
        <dbReference type="EMBL" id="HER43853.1"/>
    </source>
</evidence>
<evidence type="ECO:0000256" key="5">
    <source>
        <dbReference type="ARBA" id="ARBA00022683"/>
    </source>
</evidence>
<keyword evidence="6 9" id="KW-0812">Transmembrane</keyword>
<evidence type="ECO:0000256" key="4">
    <source>
        <dbReference type="ARBA" id="ARBA00022597"/>
    </source>
</evidence>
<keyword evidence="3" id="KW-1003">Cell membrane</keyword>
<sequence>MAARGGGGRGGAILRAAVRRARAEGMSMGAYLAVSLIGGAMALENRSSLRLMLSQPICSGPIIGLALGSPSDGLLAGLMFQVMFLGYVRLRGGRQPDIPLGGAAAAALYILSLRRLGGAYGGTALFLSLLAGLFVSFGGYLIYRVWERRSWAVQSLAVRYVLEGRYRLAARLHMAGLLFHFAFGFLALILVVPAGVECIAALAVRAGNGWNESIGSMRHALPFIGAGLLARLYIAKDRSFWFGAGFLVTYVLTLFGS</sequence>
<feature type="transmembrane region" description="Helical" evidence="9">
    <location>
        <begin position="239"/>
        <end position="256"/>
    </location>
</feature>
<evidence type="ECO:0000256" key="9">
    <source>
        <dbReference type="SAM" id="Phobius"/>
    </source>
</evidence>
<dbReference type="InterPro" id="IPR004700">
    <property type="entry name" value="PTS_IIC_man"/>
</dbReference>
<feature type="transmembrane region" description="Helical" evidence="9">
    <location>
        <begin position="100"/>
        <end position="117"/>
    </location>
</feature>
<name>A0A7V2AV50_UNCEI</name>
<organism evidence="10">
    <name type="scientific">Eiseniibacteriota bacterium</name>
    <dbReference type="NCBI Taxonomy" id="2212470"/>
    <lineage>
        <taxon>Bacteria</taxon>
        <taxon>Candidatus Eiseniibacteriota</taxon>
    </lineage>
</organism>
<dbReference type="AlphaFoldDB" id="A0A7V2AV50"/>
<dbReference type="EMBL" id="DSEC01000373">
    <property type="protein sequence ID" value="HER43853.1"/>
    <property type="molecule type" value="Genomic_DNA"/>
</dbReference>
<keyword evidence="5" id="KW-0598">Phosphotransferase system</keyword>
<feature type="transmembrane region" description="Helical" evidence="9">
    <location>
        <begin position="63"/>
        <end position="88"/>
    </location>
</feature>
<feature type="transmembrane region" description="Helical" evidence="9">
    <location>
        <begin position="216"/>
        <end position="234"/>
    </location>
</feature>
<evidence type="ECO:0000256" key="2">
    <source>
        <dbReference type="ARBA" id="ARBA00022448"/>
    </source>
</evidence>
<comment type="subcellular location">
    <subcellularLocation>
        <location evidence="1">Cell membrane</location>
        <topology evidence="1">Multi-pass membrane protein</topology>
    </subcellularLocation>
</comment>
<dbReference type="GO" id="GO:0005886">
    <property type="term" value="C:plasma membrane"/>
    <property type="evidence" value="ECO:0007669"/>
    <property type="project" value="UniProtKB-SubCell"/>
</dbReference>
<dbReference type="GO" id="GO:0009401">
    <property type="term" value="P:phosphoenolpyruvate-dependent sugar phosphotransferase system"/>
    <property type="evidence" value="ECO:0007669"/>
    <property type="project" value="UniProtKB-KW"/>
</dbReference>
<comment type="caution">
    <text evidence="10">The sequence shown here is derived from an EMBL/GenBank/DDBJ whole genome shotgun (WGS) entry which is preliminary data.</text>
</comment>
<feature type="transmembrane region" description="Helical" evidence="9">
    <location>
        <begin position="123"/>
        <end position="143"/>
    </location>
</feature>
<protein>
    <recommendedName>
        <fullName evidence="11">PTS sugar transporter subunit IIC</fullName>
    </recommendedName>
</protein>
<evidence type="ECO:0000256" key="3">
    <source>
        <dbReference type="ARBA" id="ARBA00022475"/>
    </source>
</evidence>
<accession>A0A7V2AV50</accession>
<evidence type="ECO:0008006" key="11">
    <source>
        <dbReference type="Google" id="ProtNLM"/>
    </source>
</evidence>
<reference evidence="10" key="1">
    <citation type="journal article" date="2020" name="mSystems">
        <title>Genome- and Community-Level Interaction Insights into Carbon Utilization and Element Cycling Functions of Hydrothermarchaeota in Hydrothermal Sediment.</title>
        <authorList>
            <person name="Zhou Z."/>
            <person name="Liu Y."/>
            <person name="Xu W."/>
            <person name="Pan J."/>
            <person name="Luo Z.H."/>
            <person name="Li M."/>
        </authorList>
    </citation>
    <scope>NUCLEOTIDE SEQUENCE [LARGE SCALE GENOMIC DNA]</scope>
    <source>
        <strain evidence="10">SpSt-1233</strain>
    </source>
</reference>
<dbReference type="Proteomes" id="UP000886069">
    <property type="component" value="Unassembled WGS sequence"/>
</dbReference>
<keyword evidence="4" id="KW-0762">Sugar transport</keyword>
<gene>
    <name evidence="10" type="ORF">ENO08_05285</name>
</gene>
<evidence type="ECO:0000256" key="6">
    <source>
        <dbReference type="ARBA" id="ARBA00022692"/>
    </source>
</evidence>
<feature type="transmembrane region" description="Helical" evidence="9">
    <location>
        <begin position="25"/>
        <end position="43"/>
    </location>
</feature>
<proteinExistence type="predicted"/>
<evidence type="ECO:0000256" key="1">
    <source>
        <dbReference type="ARBA" id="ARBA00004651"/>
    </source>
</evidence>
<keyword evidence="7 9" id="KW-1133">Transmembrane helix</keyword>
<keyword evidence="2" id="KW-0813">Transport</keyword>
<feature type="transmembrane region" description="Helical" evidence="9">
    <location>
        <begin position="177"/>
        <end position="204"/>
    </location>
</feature>
<evidence type="ECO:0000256" key="8">
    <source>
        <dbReference type="ARBA" id="ARBA00023136"/>
    </source>
</evidence>
<dbReference type="Pfam" id="PF03609">
    <property type="entry name" value="EII-Sor"/>
    <property type="match status" value="1"/>
</dbReference>
<evidence type="ECO:0000256" key="7">
    <source>
        <dbReference type="ARBA" id="ARBA00022989"/>
    </source>
</evidence>